<feature type="compositionally biased region" description="Basic and acidic residues" evidence="2">
    <location>
        <begin position="51"/>
        <end position="68"/>
    </location>
</feature>
<feature type="compositionally biased region" description="Polar residues" evidence="2">
    <location>
        <begin position="696"/>
        <end position="708"/>
    </location>
</feature>
<feature type="region of interest" description="Disordered" evidence="2">
    <location>
        <begin position="365"/>
        <end position="609"/>
    </location>
</feature>
<feature type="compositionally biased region" description="Low complexity" evidence="2">
    <location>
        <begin position="657"/>
        <end position="672"/>
    </location>
</feature>
<proteinExistence type="predicted"/>
<feature type="compositionally biased region" description="Basic residues" evidence="2">
    <location>
        <begin position="69"/>
        <end position="83"/>
    </location>
</feature>
<dbReference type="RefSeq" id="XP_028881796.1">
    <property type="nucleotide sequence ID" value="XM_029026824.1"/>
</dbReference>
<dbReference type="AlphaFoldDB" id="A0A1X0NUF0"/>
<feature type="region of interest" description="Disordered" evidence="2">
    <location>
        <begin position="1"/>
        <end position="126"/>
    </location>
</feature>
<organism evidence="3 4">
    <name type="scientific">Trypanosoma theileri</name>
    <dbReference type="NCBI Taxonomy" id="67003"/>
    <lineage>
        <taxon>Eukaryota</taxon>
        <taxon>Discoba</taxon>
        <taxon>Euglenozoa</taxon>
        <taxon>Kinetoplastea</taxon>
        <taxon>Metakinetoplastina</taxon>
        <taxon>Trypanosomatida</taxon>
        <taxon>Trypanosomatidae</taxon>
        <taxon>Trypanosoma</taxon>
    </lineage>
</organism>
<evidence type="ECO:0000313" key="3">
    <source>
        <dbReference type="EMBL" id="ORC87730.1"/>
    </source>
</evidence>
<dbReference type="OrthoDB" id="248214at2759"/>
<feature type="compositionally biased region" description="Basic and acidic residues" evidence="2">
    <location>
        <begin position="483"/>
        <end position="493"/>
    </location>
</feature>
<feature type="region of interest" description="Disordered" evidence="2">
    <location>
        <begin position="197"/>
        <end position="218"/>
    </location>
</feature>
<accession>A0A1X0NUF0</accession>
<feature type="compositionally biased region" description="Basic residues" evidence="2">
    <location>
        <begin position="437"/>
        <end position="449"/>
    </location>
</feature>
<gene>
    <name evidence="3" type="ORF">TM35_000201390</name>
</gene>
<feature type="compositionally biased region" description="Low complexity" evidence="2">
    <location>
        <begin position="496"/>
        <end position="512"/>
    </location>
</feature>
<feature type="compositionally biased region" description="Polar residues" evidence="2">
    <location>
        <begin position="374"/>
        <end position="388"/>
    </location>
</feature>
<feature type="coiled-coil region" evidence="1">
    <location>
        <begin position="222"/>
        <end position="256"/>
    </location>
</feature>
<feature type="compositionally biased region" description="Basic and acidic residues" evidence="2">
    <location>
        <begin position="97"/>
        <end position="115"/>
    </location>
</feature>
<name>A0A1X0NUF0_9TRYP</name>
<reference evidence="3 4" key="1">
    <citation type="submission" date="2017-03" db="EMBL/GenBank/DDBJ databases">
        <title>An alternative strategy for trypanosome survival in the mammalian bloodstream revealed through genome and transcriptome analysis of the ubiquitous bovine parasite Trypanosoma (Megatrypanum) theileri.</title>
        <authorList>
            <person name="Kelly S."/>
            <person name="Ivens A."/>
            <person name="Mott A."/>
            <person name="O'Neill E."/>
            <person name="Emms D."/>
            <person name="Macleod O."/>
            <person name="Voorheis P."/>
            <person name="Matthews J."/>
            <person name="Matthews K."/>
            <person name="Carrington M."/>
        </authorList>
    </citation>
    <scope>NUCLEOTIDE SEQUENCE [LARGE SCALE GENOMIC DNA]</scope>
    <source>
        <strain evidence="3">Edinburgh</strain>
    </source>
</reference>
<feature type="compositionally biased region" description="Low complexity" evidence="2">
    <location>
        <begin position="84"/>
        <end position="94"/>
    </location>
</feature>
<keyword evidence="1" id="KW-0175">Coiled coil</keyword>
<feature type="coiled-coil region" evidence="1">
    <location>
        <begin position="301"/>
        <end position="353"/>
    </location>
</feature>
<comment type="caution">
    <text evidence="3">The sequence shown here is derived from an EMBL/GenBank/DDBJ whole genome shotgun (WGS) entry which is preliminary data.</text>
</comment>
<sequence length="730" mass="80759">MSRRSIWQNMRMEARSRVSDVETTPLSQDTPNNDTGRRLSVSSNNEQSLTKSDRSSREMNEEATVEKNNKRKKTTKSKTHKKNNNNTNNNNNNNYDDGSHSQERKEKSFAGKSTEESEEEEEMDNTAVRRLHSLENTATPVPLVSVLDVQTGTSMGKSVPSEVTPVVTSTATTNTNITTTTTTTTYVAEPPVREMNPLMKDESNSREDTGRDSSMMRHESSYLALQVELAEEKKKNIDAEQRLLTLEKEIKVLRSENMRLASLGAEGGNVVNKNTPAAAAGGDHTWEDMHIPISGEHPSPLEQMVKELQDELRMMKQYTKELESRLAVKSTALEQRTREVEQKENRIRQLERTIADELIWRSKEEAAHHGGEGTNSSGSRTPRGSQKATTTPTPITSTIIPTSTGPTIIPTTSTTIITSTSVTPPAVVRVQAERGRSQSHAHAHTHAHALHPTINKKELLSPDRPSSVPQSRHPSSARVVVQPKEHVKEKEKTIPSSSRRAASNSRRSSAANISTTAMRVRRKESTDSTLHVSRTATATAAVSSTTTAPSRTSSATRKKTASKPTHPSRRAATNIKRTSLSPTPYVALFDDPLRDETSSRRPVKRPATLETSAASLSLLSNHTGTTTAAPLHNLDTRSVASTVRSRPRIHQDSDGITTTTTMRSSTTTVVTRSVKRRESPSLVPQPRPDYVEEQPSEQPFVSEKFSTTTYRPNRLVRYYKSGDSEPRSTD</sequence>
<protein>
    <submittedName>
        <fullName evidence="3">Uncharacterized protein</fullName>
    </submittedName>
</protein>
<evidence type="ECO:0000313" key="4">
    <source>
        <dbReference type="Proteomes" id="UP000192257"/>
    </source>
</evidence>
<dbReference type="Proteomes" id="UP000192257">
    <property type="component" value="Unassembled WGS sequence"/>
</dbReference>
<evidence type="ECO:0000256" key="2">
    <source>
        <dbReference type="SAM" id="MobiDB-lite"/>
    </source>
</evidence>
<keyword evidence="4" id="KW-1185">Reference proteome</keyword>
<feature type="compositionally biased region" description="Low complexity" evidence="2">
    <location>
        <begin position="533"/>
        <end position="555"/>
    </location>
</feature>
<feature type="region of interest" description="Disordered" evidence="2">
    <location>
        <begin position="639"/>
        <end position="708"/>
    </location>
</feature>
<feature type="compositionally biased region" description="Basic and acidic residues" evidence="2">
    <location>
        <begin position="199"/>
        <end position="218"/>
    </location>
</feature>
<feature type="compositionally biased region" description="Polar residues" evidence="2">
    <location>
        <begin position="21"/>
        <end position="50"/>
    </location>
</feature>
<dbReference type="GeneID" id="39986604"/>
<dbReference type="STRING" id="67003.A0A1X0NUF0"/>
<feature type="compositionally biased region" description="Basic residues" evidence="2">
    <location>
        <begin position="556"/>
        <end position="569"/>
    </location>
</feature>
<feature type="compositionally biased region" description="Low complexity" evidence="2">
    <location>
        <begin position="389"/>
        <end position="425"/>
    </location>
</feature>
<dbReference type="VEuPathDB" id="TriTrypDB:TM35_000201390"/>
<dbReference type="EMBL" id="NBCO01000020">
    <property type="protein sequence ID" value="ORC87730.1"/>
    <property type="molecule type" value="Genomic_DNA"/>
</dbReference>
<evidence type="ECO:0000256" key="1">
    <source>
        <dbReference type="SAM" id="Coils"/>
    </source>
</evidence>